<dbReference type="Proteomes" id="UP000024547">
    <property type="component" value="Unassembled WGS sequence"/>
</dbReference>
<evidence type="ECO:0000313" key="2">
    <source>
        <dbReference type="Proteomes" id="UP000024547"/>
    </source>
</evidence>
<protein>
    <submittedName>
        <fullName evidence="1">Uncharacterized protein</fullName>
    </submittedName>
</protein>
<organism evidence="1 2">
    <name type="scientific">Hyphomonas atlantica</name>
    <dbReference type="NCBI Taxonomy" id="1280948"/>
    <lineage>
        <taxon>Bacteria</taxon>
        <taxon>Pseudomonadati</taxon>
        <taxon>Pseudomonadota</taxon>
        <taxon>Alphaproteobacteria</taxon>
        <taxon>Hyphomonadales</taxon>
        <taxon>Hyphomonadaceae</taxon>
        <taxon>Hyphomonas</taxon>
    </lineage>
</organism>
<keyword evidence="2" id="KW-1185">Reference proteome</keyword>
<evidence type="ECO:0000313" key="1">
    <source>
        <dbReference type="EMBL" id="KCZ64458.1"/>
    </source>
</evidence>
<dbReference type="AlphaFoldDB" id="A0A059E9Y6"/>
<reference evidence="1 2" key="1">
    <citation type="journal article" date="2014" name="Antonie Van Leeuwenhoek">
        <title>Hyphomonas beringensis sp. nov. and Hyphomonas chukchiensis sp. nov., isolated from surface seawater of the Bering Sea and Chukchi Sea.</title>
        <authorList>
            <person name="Li C."/>
            <person name="Lai Q."/>
            <person name="Li G."/>
            <person name="Dong C."/>
            <person name="Wang J."/>
            <person name="Liao Y."/>
            <person name="Shao Z."/>
        </authorList>
    </citation>
    <scope>NUCLEOTIDE SEQUENCE [LARGE SCALE GENOMIC DNA]</scope>
    <source>
        <strain evidence="1 2">22II1-22F38</strain>
    </source>
</reference>
<dbReference type="EMBL" id="AWFH01000003">
    <property type="protein sequence ID" value="KCZ64458.1"/>
    <property type="molecule type" value="Genomic_DNA"/>
</dbReference>
<dbReference type="PATRIC" id="fig|1280948.3.peg.786"/>
<comment type="caution">
    <text evidence="1">The sequence shown here is derived from an EMBL/GenBank/DDBJ whole genome shotgun (WGS) entry which is preliminary data.</text>
</comment>
<proteinExistence type="predicted"/>
<dbReference type="RefSeq" id="WP_155841693.1">
    <property type="nucleotide sequence ID" value="NZ_AWFH01000003.1"/>
</dbReference>
<accession>A0A059E9Y6</accession>
<dbReference type="GeneID" id="92499058"/>
<name>A0A059E9Y6_9PROT</name>
<dbReference type="STRING" id="1280948.HY36_12745"/>
<sequence length="45" mass="5315">MNLKTEMLLGFSNRRDEKNDTMVGCKGGGRRNKKRGGKKFFFKFW</sequence>
<gene>
    <name evidence="1" type="ORF">HY36_12745</name>
</gene>